<evidence type="ECO:0000313" key="1">
    <source>
        <dbReference type="EMBL" id="MBV7258844.1"/>
    </source>
</evidence>
<dbReference type="RefSeq" id="WP_218404112.1">
    <property type="nucleotide sequence ID" value="NZ_JAGSPC010000001.1"/>
</dbReference>
<keyword evidence="2" id="KW-1185">Reference proteome</keyword>
<comment type="caution">
    <text evidence="1">The sequence shown here is derived from an EMBL/GenBank/DDBJ whole genome shotgun (WGS) entry which is preliminary data.</text>
</comment>
<dbReference type="Proteomes" id="UP001138681">
    <property type="component" value="Unassembled WGS sequence"/>
</dbReference>
<dbReference type="EMBL" id="JAGSPC010000001">
    <property type="protein sequence ID" value="MBV7258844.1"/>
    <property type="molecule type" value="Genomic_DNA"/>
</dbReference>
<gene>
    <name evidence="1" type="ORF">KCG46_04530</name>
</gene>
<name>A0A9X1F371_9SPHN</name>
<evidence type="ECO:0000313" key="2">
    <source>
        <dbReference type="Proteomes" id="UP001138681"/>
    </source>
</evidence>
<dbReference type="AlphaFoldDB" id="A0A9X1F371"/>
<sequence length="54" mass="6161">MSVLSITKCLTGQHKPVRRDVVWDGERFAGECRNCGKSIKRVSTGQWRKSVNVR</sequence>
<reference evidence="1" key="1">
    <citation type="submission" date="2021-04" db="EMBL/GenBank/DDBJ databases">
        <authorList>
            <person name="Pira H."/>
            <person name="Risdian C."/>
            <person name="Wink J."/>
        </authorList>
    </citation>
    <scope>NUCLEOTIDE SEQUENCE</scope>
    <source>
        <strain evidence="1">WH158</strain>
    </source>
</reference>
<organism evidence="1 2">
    <name type="scientific">Erythrobacter crassostreae</name>
    <dbReference type="NCBI Taxonomy" id="2828328"/>
    <lineage>
        <taxon>Bacteria</taxon>
        <taxon>Pseudomonadati</taxon>
        <taxon>Pseudomonadota</taxon>
        <taxon>Alphaproteobacteria</taxon>
        <taxon>Sphingomonadales</taxon>
        <taxon>Erythrobacteraceae</taxon>
        <taxon>Erythrobacter/Porphyrobacter group</taxon>
        <taxon>Erythrobacter</taxon>
    </lineage>
</organism>
<accession>A0A9X1F371</accession>
<proteinExistence type="predicted"/>
<protein>
    <submittedName>
        <fullName evidence="1">Uncharacterized protein</fullName>
    </submittedName>
</protein>